<feature type="transmembrane region" description="Helical" evidence="1">
    <location>
        <begin position="382"/>
        <end position="403"/>
    </location>
</feature>
<proteinExistence type="predicted"/>
<keyword evidence="3" id="KW-1185">Reference proteome</keyword>
<dbReference type="OrthoDB" id="4121208at2759"/>
<protein>
    <submittedName>
        <fullName evidence="2">Uncharacterized protein</fullName>
    </submittedName>
</protein>
<gene>
    <name evidence="2" type="ORF">B0A50_06486</name>
</gene>
<dbReference type="AlphaFoldDB" id="A0A4U0TNS8"/>
<reference evidence="2 3" key="1">
    <citation type="submission" date="2017-03" db="EMBL/GenBank/DDBJ databases">
        <title>Genomes of endolithic fungi from Antarctica.</title>
        <authorList>
            <person name="Coleine C."/>
            <person name="Masonjones S."/>
            <person name="Stajich J.E."/>
        </authorList>
    </citation>
    <scope>NUCLEOTIDE SEQUENCE [LARGE SCALE GENOMIC DNA]</scope>
    <source>
        <strain evidence="2 3">CCFEE 6315</strain>
    </source>
</reference>
<organism evidence="2 3">
    <name type="scientific">Salinomyces thailandicus</name>
    <dbReference type="NCBI Taxonomy" id="706561"/>
    <lineage>
        <taxon>Eukaryota</taxon>
        <taxon>Fungi</taxon>
        <taxon>Dikarya</taxon>
        <taxon>Ascomycota</taxon>
        <taxon>Pezizomycotina</taxon>
        <taxon>Dothideomycetes</taxon>
        <taxon>Dothideomycetidae</taxon>
        <taxon>Mycosphaerellales</taxon>
        <taxon>Teratosphaeriaceae</taxon>
        <taxon>Salinomyces</taxon>
    </lineage>
</organism>
<feature type="transmembrane region" description="Helical" evidence="1">
    <location>
        <begin position="471"/>
        <end position="497"/>
    </location>
</feature>
<accession>A0A4U0TNS8</accession>
<feature type="transmembrane region" description="Helical" evidence="1">
    <location>
        <begin position="19"/>
        <end position="38"/>
    </location>
</feature>
<evidence type="ECO:0000313" key="3">
    <source>
        <dbReference type="Proteomes" id="UP000308549"/>
    </source>
</evidence>
<keyword evidence="1" id="KW-0812">Transmembrane</keyword>
<evidence type="ECO:0000313" key="2">
    <source>
        <dbReference type="EMBL" id="TKA23650.1"/>
    </source>
</evidence>
<dbReference type="Proteomes" id="UP000308549">
    <property type="component" value="Unassembled WGS sequence"/>
</dbReference>
<evidence type="ECO:0000256" key="1">
    <source>
        <dbReference type="SAM" id="Phobius"/>
    </source>
</evidence>
<sequence>MDASHEQQSASWRDGHFNIGNMVFFPCLGAMATFLLVAEGYRHPLKHEAVKVNRRQAMASPIAVMATATPVSEGVLTVITPSPGASPVSVTKQSQIVTTYDPQFTLCELPPIAYFSLTSMLSARPTTAPYRNYSVSIPPGNGSCTTVYSQTQTMVCDTTLSDLVTTYHVTNCAQEITFSSQYGYRLTTPTPASNLTGNATYPFLNATYSSALVTGTGTGSGIAAMITPAPAIETLTTYYLAPWQELTAATAPADVIKKVCQTLSNGTEECITQYEVWHTSLVTKTATSTFSLNVSTTVHGPSAVVIWETYVANVTEVMTTFSMLTTQEAEYETEWTTTHKNTATTGLHYDDTYDFYYLQGKWNTMALLSNFMTMLWSITQGSFANVAIVLIAMTSTFNAGLFAEASRVTSAPTTTTETALSTKTASAYTTYMDGIPHKHCDALEQAWMACGVVNGSGPRLLQGLTGTLRSLWPYVGLLVVLYLTTLFAMAVASQVVVGPPCQNKRAEETAGVVAGRDSKAITSRAAVAGAATGDQSALPEKFEDGTASTWRSMRGWLDVNGVAWPHDLVREFGLDTCRSTLKEMQGDIA</sequence>
<name>A0A4U0TNS8_9PEZI</name>
<keyword evidence="1" id="KW-1133">Transmembrane helix</keyword>
<dbReference type="EMBL" id="NAJL01000052">
    <property type="protein sequence ID" value="TKA23650.1"/>
    <property type="molecule type" value="Genomic_DNA"/>
</dbReference>
<comment type="caution">
    <text evidence="2">The sequence shown here is derived from an EMBL/GenBank/DDBJ whole genome shotgun (WGS) entry which is preliminary data.</text>
</comment>
<keyword evidence="1" id="KW-0472">Membrane</keyword>